<dbReference type="SUPFAM" id="SSF52743">
    <property type="entry name" value="Subtilisin-like"/>
    <property type="match status" value="1"/>
</dbReference>
<protein>
    <submittedName>
        <fullName evidence="6">S8 family peptidase</fullName>
    </submittedName>
</protein>
<dbReference type="InterPro" id="IPR050131">
    <property type="entry name" value="Peptidase_S8_subtilisin-like"/>
</dbReference>
<keyword evidence="2" id="KW-0645">Protease</keyword>
<dbReference type="Proteomes" id="UP001160301">
    <property type="component" value="Unassembled WGS sequence"/>
</dbReference>
<comment type="caution">
    <text evidence="6">The sequence shown here is derived from an EMBL/GenBank/DDBJ whole genome shotgun (WGS) entry which is preliminary data.</text>
</comment>
<dbReference type="Gene3D" id="3.40.50.200">
    <property type="entry name" value="Peptidase S8/S53 domain"/>
    <property type="match status" value="1"/>
</dbReference>
<proteinExistence type="inferred from homology"/>
<dbReference type="EMBL" id="JARZHI010000073">
    <property type="protein sequence ID" value="MDI1436112.1"/>
    <property type="molecule type" value="Genomic_DNA"/>
</dbReference>
<keyword evidence="3" id="KW-0378">Hydrolase</keyword>
<evidence type="ECO:0000256" key="1">
    <source>
        <dbReference type="ARBA" id="ARBA00011073"/>
    </source>
</evidence>
<reference evidence="6 7" key="1">
    <citation type="submission" date="2023-04" db="EMBL/GenBank/DDBJ databases">
        <title>The genome sequence of Polyangium sorediatum DSM14670.</title>
        <authorList>
            <person name="Zhang X."/>
        </authorList>
    </citation>
    <scope>NUCLEOTIDE SEQUENCE [LARGE SCALE GENOMIC DNA]</scope>
    <source>
        <strain evidence="6 7">DSM 14670</strain>
    </source>
</reference>
<keyword evidence="7" id="KW-1185">Reference proteome</keyword>
<accession>A0ABT6P733</accession>
<gene>
    <name evidence="6" type="ORF">QHF89_41790</name>
</gene>
<dbReference type="InterPro" id="IPR015500">
    <property type="entry name" value="Peptidase_S8_subtilisin-rel"/>
</dbReference>
<evidence type="ECO:0000313" key="6">
    <source>
        <dbReference type="EMBL" id="MDI1436112.1"/>
    </source>
</evidence>
<evidence type="ECO:0000313" key="7">
    <source>
        <dbReference type="Proteomes" id="UP001160301"/>
    </source>
</evidence>
<evidence type="ECO:0000256" key="3">
    <source>
        <dbReference type="ARBA" id="ARBA00022801"/>
    </source>
</evidence>
<sequence>MAQPRKKLRHLLVPNTSVAEPYASPVMGGGKPRLPPVERARHGEQLLEQLERARQELQSRDADRDVLAFEARRGLYLEFASAPGFELALDRLDLPSAGIELVAKRDVGPVTYAAVYVPEGQFAQFTKRVEEYTSEDSKSGKPKHQPLVESIHEIRLAVLEGFWTDDPALFPPTKTAIWWEVWLRDDRSGTTLERFNGFAGMSNIRVGERHLRFPERIVVLAWGTREQMAGSVEILDVIAELRLAKEVPASFAEMPAPEQAAWVKDLSRRITPPPPDGPAVCILDTGVNRGHPLLALALAEGNLHAYNREWGLSDHHGHGTEMAGIALYGDLAQILPSSTPVRLTHQLESVKILPPLGRNDPDLYGVVTAESVARVEVAAPTRNRAFSMAVATTEFRDRGQPSSWSAEIDKLSSGADDEPRRLFLICAGNRTGNNIGLSFRSGNETEGIHDPGQSWNAITVGAYTERFQIDDPSLAGWTPVAAPGDLSPSSTTSCIWKGQWPRKPDIVMEGGNMALSPNRKEAYQVDSLALLTTHSRPQEKLLATTDGTSAATAGAARLAAAIWAEYPSFWPETIRALLVHSAQWTEAMKKELREAKKKKGHEFEHLLRCYGFGVPNRERALWSAKNAATLVIQDQLQPFERDSTKEMHLHTLPWPKEALADLGEERIQLCITLSYFIEPNPARRGWVRRHRYASHGLRFAVSKPTESKDEFRKRVNKAARAEEDGKISTSDRGWFLGTDLRNKGSLHQDYWLGTAADLARRDILAVYPVTGWWRERPHLERWSQAARYALVVSIRTRAQTVDIYEPIANQVEVKTGIPV</sequence>
<dbReference type="PANTHER" id="PTHR43806:SF11">
    <property type="entry name" value="CEREVISIN-RELATED"/>
    <property type="match status" value="1"/>
</dbReference>
<evidence type="ECO:0000256" key="4">
    <source>
        <dbReference type="ARBA" id="ARBA00022825"/>
    </source>
</evidence>
<dbReference type="RefSeq" id="WP_284721629.1">
    <property type="nucleotide sequence ID" value="NZ_JARZHI010000073.1"/>
</dbReference>
<dbReference type="PANTHER" id="PTHR43806">
    <property type="entry name" value="PEPTIDASE S8"/>
    <property type="match status" value="1"/>
</dbReference>
<name>A0ABT6P733_9BACT</name>
<dbReference type="CDD" id="cd04847">
    <property type="entry name" value="Peptidases_S8_Subtilisin_like_2"/>
    <property type="match status" value="1"/>
</dbReference>
<dbReference type="InterPro" id="IPR034074">
    <property type="entry name" value="Y4bN_pept_dom"/>
</dbReference>
<dbReference type="InterPro" id="IPR036852">
    <property type="entry name" value="Peptidase_S8/S53_dom_sf"/>
</dbReference>
<dbReference type="PRINTS" id="PR00723">
    <property type="entry name" value="SUBTILISIN"/>
</dbReference>
<feature type="domain" description="Peptidase S8/S53" evidence="5">
    <location>
        <begin position="276"/>
        <end position="613"/>
    </location>
</feature>
<dbReference type="InterPro" id="IPR000209">
    <property type="entry name" value="Peptidase_S8/S53_dom"/>
</dbReference>
<evidence type="ECO:0000256" key="2">
    <source>
        <dbReference type="ARBA" id="ARBA00022670"/>
    </source>
</evidence>
<organism evidence="6 7">
    <name type="scientific">Polyangium sorediatum</name>
    <dbReference type="NCBI Taxonomy" id="889274"/>
    <lineage>
        <taxon>Bacteria</taxon>
        <taxon>Pseudomonadati</taxon>
        <taxon>Myxococcota</taxon>
        <taxon>Polyangia</taxon>
        <taxon>Polyangiales</taxon>
        <taxon>Polyangiaceae</taxon>
        <taxon>Polyangium</taxon>
    </lineage>
</organism>
<keyword evidence="4" id="KW-0720">Serine protease</keyword>
<comment type="similarity">
    <text evidence="1">Belongs to the peptidase S8 family.</text>
</comment>
<evidence type="ECO:0000259" key="5">
    <source>
        <dbReference type="Pfam" id="PF00082"/>
    </source>
</evidence>
<dbReference type="Pfam" id="PF00082">
    <property type="entry name" value="Peptidase_S8"/>
    <property type="match status" value="1"/>
</dbReference>